<dbReference type="MGI" id="MGI:2448537">
    <property type="gene designation" value="Zfp637"/>
</dbReference>
<dbReference type="HOGENOM" id="CLU_3384629_0_0_1"/>
<evidence type="ECO:0000313" key="3">
    <source>
        <dbReference type="Proteomes" id="UP000000589"/>
    </source>
</evidence>
<proteinExistence type="predicted"/>
<dbReference type="Proteomes" id="UP000000589">
    <property type="component" value="Chromosome 6"/>
</dbReference>
<dbReference type="ProteomicsDB" id="333087"/>
<evidence type="ECO:0000313" key="1">
    <source>
        <dbReference type="Ensembl" id="ENSMUSP00000108480.2"/>
    </source>
</evidence>
<dbReference type="GeneTree" id="ENSGT00940000153582"/>
<dbReference type="Ensembl" id="ENSMUST00000112858.8">
    <property type="protein sequence ID" value="ENSMUSP00000108479.2"/>
    <property type="gene ID" value="ENSMUSG00000059689.16"/>
</dbReference>
<keyword evidence="3" id="KW-1185">Reference proteome</keyword>
<dbReference type="AlphaFoldDB" id="D3Z3T2"/>
<reference evidence="1 3" key="1">
    <citation type="journal article" date="2009" name="PLoS Biol.">
        <title>Lineage-specific biology revealed by a finished genome assembly of the mouse.</title>
        <authorList>
            <consortium name="Mouse Genome Sequencing Consortium"/>
            <person name="Church D.M."/>
            <person name="Goodstadt L."/>
            <person name="Hillier L.W."/>
            <person name="Zody M.C."/>
            <person name="Goldstein S."/>
            <person name="She X."/>
            <person name="Bult C.J."/>
            <person name="Agarwala R."/>
            <person name="Cherry J.L."/>
            <person name="DiCuccio M."/>
            <person name="Hlavina W."/>
            <person name="Kapustin Y."/>
            <person name="Meric P."/>
            <person name="Maglott D."/>
            <person name="Birtle Z."/>
            <person name="Marques A.C."/>
            <person name="Graves T."/>
            <person name="Zhou S."/>
            <person name="Teague B."/>
            <person name="Potamousis K."/>
            <person name="Churas C."/>
            <person name="Place M."/>
            <person name="Herschleb J."/>
            <person name="Runnheim R."/>
            <person name="Forrest D."/>
            <person name="Amos-Landgraf J."/>
            <person name="Schwartz D.C."/>
            <person name="Cheng Z."/>
            <person name="Lindblad-Toh K."/>
            <person name="Eichler E.E."/>
            <person name="Ponting C.P."/>
        </authorList>
    </citation>
    <scope>NUCLEOTIDE SEQUENCE [LARGE SCALE GENOMIC DNA]</scope>
    <source>
        <strain evidence="1 3">C57BL/6J</strain>
    </source>
</reference>
<gene>
    <name evidence="1 2" type="primary">Zfp637</name>
</gene>
<protein>
    <submittedName>
        <fullName evidence="1">Zinc finger protein 637</fullName>
    </submittedName>
</protein>
<reference evidence="1" key="2">
    <citation type="journal article" date="2011" name="PLoS Biol.">
        <title>Modernizing reference genome assemblies.</title>
        <authorList>
            <person name="Church D.M."/>
            <person name="Schneider V.A."/>
            <person name="Graves T."/>
            <person name="Auger K."/>
            <person name="Cunningham F."/>
            <person name="Bouk N."/>
            <person name="Chen H.C."/>
            <person name="Agarwala R."/>
            <person name="McLaren W.M."/>
            <person name="Ritchie G.R."/>
            <person name="Albracht D."/>
            <person name="Kremitzki M."/>
            <person name="Rock S."/>
            <person name="Kotkiewicz H."/>
            <person name="Kremitzki C."/>
            <person name="Wollam A."/>
            <person name="Trani L."/>
            <person name="Fulton L."/>
            <person name="Fulton R."/>
            <person name="Matthews L."/>
            <person name="Whitehead S."/>
            <person name="Chow W."/>
            <person name="Torrance J."/>
            <person name="Dunn M."/>
            <person name="Harden G."/>
            <person name="Threadgold G."/>
            <person name="Wood J."/>
            <person name="Collins J."/>
            <person name="Heath P."/>
            <person name="Griffiths G."/>
            <person name="Pelan S."/>
            <person name="Grafham D."/>
            <person name="Eichler E.E."/>
            <person name="Weinstock G."/>
            <person name="Mardis E.R."/>
            <person name="Wilson R.K."/>
            <person name="Howe K."/>
            <person name="Flicek P."/>
            <person name="Hubbard T."/>
        </authorList>
    </citation>
    <scope>NUCLEOTIDE SEQUENCE [LARGE SCALE GENOMIC DNA]</scope>
    <source>
        <strain evidence="1">C57BL/6J</strain>
    </source>
</reference>
<dbReference type="Bgee" id="ENSMUSG00000059689">
    <property type="expression patterns" value="Expressed in cortical plate and 240 other cell types or tissues"/>
</dbReference>
<dbReference type="ExpressionAtlas" id="D3Z3T2">
    <property type="expression patterns" value="baseline and differential"/>
</dbReference>
<organism evidence="1 3">
    <name type="scientific">Mus musculus</name>
    <name type="common">Mouse</name>
    <dbReference type="NCBI Taxonomy" id="10090"/>
    <lineage>
        <taxon>Eukaryota</taxon>
        <taxon>Metazoa</taxon>
        <taxon>Chordata</taxon>
        <taxon>Craniata</taxon>
        <taxon>Vertebrata</taxon>
        <taxon>Euteleostomi</taxon>
        <taxon>Mammalia</taxon>
        <taxon>Eutheria</taxon>
        <taxon>Euarchontoglires</taxon>
        <taxon>Glires</taxon>
        <taxon>Rodentia</taxon>
        <taxon>Myomorpha</taxon>
        <taxon>Muroidea</taxon>
        <taxon>Muridae</taxon>
        <taxon>Murinae</taxon>
        <taxon>Mus</taxon>
        <taxon>Mus</taxon>
    </lineage>
</organism>
<dbReference type="Antibodypedia" id="26938">
    <property type="antibodies" value="55 antibodies from 12 providers"/>
</dbReference>
<dbReference type="VEuPathDB" id="HostDB:ENSMUSG00000059689"/>
<dbReference type="OrthoDB" id="654211at2759"/>
<name>D3Z3T2_MOUSE</name>
<reference evidence="1" key="3">
    <citation type="submission" date="2025-05" db="UniProtKB">
        <authorList>
            <consortium name="Ensembl"/>
        </authorList>
    </citation>
    <scope>IDENTIFICATION</scope>
    <source>
        <strain evidence="1">C57BL/6J</strain>
    </source>
</reference>
<dbReference type="Ensembl" id="ENSMUST00000112859.8">
    <property type="protein sequence ID" value="ENSMUSP00000108480.2"/>
    <property type="gene ID" value="ENSMUSG00000059689.16"/>
</dbReference>
<sequence>MFGFPTATLLDCHGRYAQNVAFFSECDDRSPQV</sequence>
<accession>D3Z3T2</accession>
<evidence type="ECO:0000313" key="2">
    <source>
        <dbReference type="MGI" id="MGI:2448537"/>
    </source>
</evidence>
<dbReference type="AGR" id="MGI:2448537"/>